<proteinExistence type="predicted"/>
<dbReference type="RefSeq" id="WP_151843937.1">
    <property type="nucleotide sequence ID" value="NZ_WBZJ01000001.1"/>
</dbReference>
<keyword evidence="3" id="KW-1185">Reference proteome</keyword>
<gene>
    <name evidence="2" type="ORF">F8377_03155</name>
</gene>
<dbReference type="Proteomes" id="UP000436181">
    <property type="component" value="Unassembled WGS sequence"/>
</dbReference>
<evidence type="ECO:0000313" key="2">
    <source>
        <dbReference type="EMBL" id="KAB3523159.1"/>
    </source>
</evidence>
<organism evidence="2 3">
    <name type="scientific">Corynebacterium zhongnanshanii</name>
    <dbReference type="NCBI Taxonomy" id="2768834"/>
    <lineage>
        <taxon>Bacteria</taxon>
        <taxon>Bacillati</taxon>
        <taxon>Actinomycetota</taxon>
        <taxon>Actinomycetes</taxon>
        <taxon>Mycobacteriales</taxon>
        <taxon>Corynebacteriaceae</taxon>
        <taxon>Corynebacterium</taxon>
    </lineage>
</organism>
<comment type="caution">
    <text evidence="2">The sequence shown here is derived from an EMBL/GenBank/DDBJ whole genome shotgun (WGS) entry which is preliminary data.</text>
</comment>
<protein>
    <submittedName>
        <fullName evidence="2">Uncharacterized protein</fullName>
    </submittedName>
</protein>
<reference evidence="2 3" key="1">
    <citation type="submission" date="2019-10" db="EMBL/GenBank/DDBJ databases">
        <title>Corynebacterium sp novel species isolated from the respiratory tract of Marmot.</title>
        <authorList>
            <person name="Zhang G."/>
        </authorList>
    </citation>
    <scope>NUCLEOTIDE SEQUENCE [LARGE SCALE GENOMIC DNA]</scope>
    <source>
        <strain evidence="2 3">336</strain>
    </source>
</reference>
<evidence type="ECO:0000256" key="1">
    <source>
        <dbReference type="SAM" id="MobiDB-lite"/>
    </source>
</evidence>
<evidence type="ECO:0000313" key="3">
    <source>
        <dbReference type="Proteomes" id="UP000436181"/>
    </source>
</evidence>
<feature type="compositionally biased region" description="Basic and acidic residues" evidence="1">
    <location>
        <begin position="9"/>
        <end position="22"/>
    </location>
</feature>
<accession>A0ABQ6VFH5</accession>
<sequence length="144" mass="15260">MSTDSEGSPDSKDSSDSERDSSEDVNPTSEAPSEEAEAPQEDHEASAPNPVGECTTEAMQGIAPMPNPSVMDCDGHIARVGQPNTDWIAVMVFNGRDWEHVKPFGETTGLGMTQSCYSAEQLASGSASIVDKIPNTGNRECVAR</sequence>
<dbReference type="EMBL" id="WBZJ01000001">
    <property type="protein sequence ID" value="KAB3523159.1"/>
    <property type="molecule type" value="Genomic_DNA"/>
</dbReference>
<feature type="region of interest" description="Disordered" evidence="1">
    <location>
        <begin position="1"/>
        <end position="67"/>
    </location>
</feature>
<name>A0ABQ6VFH5_9CORY</name>